<keyword evidence="2" id="KW-0449">Lipoprotein</keyword>
<protein>
    <submittedName>
        <fullName evidence="2">Small peptidoglycan-associated lipoprotein</fullName>
    </submittedName>
</protein>
<organism evidence="2 3">
    <name type="scientific">Mesobacillus boroniphilus</name>
    <dbReference type="NCBI Taxonomy" id="308892"/>
    <lineage>
        <taxon>Bacteria</taxon>
        <taxon>Bacillati</taxon>
        <taxon>Bacillota</taxon>
        <taxon>Bacilli</taxon>
        <taxon>Bacillales</taxon>
        <taxon>Bacillaceae</taxon>
        <taxon>Mesobacillus</taxon>
    </lineage>
</organism>
<dbReference type="Gene3D" id="3.40.30.10">
    <property type="entry name" value="Glutaredoxin"/>
    <property type="match status" value="1"/>
</dbReference>
<sequence length="125" mass="14144">MKSLSFVFVATFLFLTASCNPVNDSDELELNEDIKQVVFFSDDENYKQEASYYDAIIELKKEYPAAFDNIVVIPAANANKYYDLFKVKQFPAILIIHQDQVLANVNGNVSKEQIIEPLSAALNNE</sequence>
<dbReference type="AlphaFoldDB" id="A0A944CHE8"/>
<dbReference type="EMBL" id="QTKX01000001">
    <property type="protein sequence ID" value="MBS8263291.1"/>
    <property type="molecule type" value="Genomic_DNA"/>
</dbReference>
<feature type="signal peptide" evidence="1">
    <location>
        <begin position="1"/>
        <end position="19"/>
    </location>
</feature>
<dbReference type="RefSeq" id="WP_213366636.1">
    <property type="nucleotide sequence ID" value="NZ_QTKX01000001.1"/>
</dbReference>
<evidence type="ECO:0000313" key="3">
    <source>
        <dbReference type="Proteomes" id="UP000761411"/>
    </source>
</evidence>
<dbReference type="InterPro" id="IPR010893">
    <property type="entry name" value="NiFe-hyd_mat_HyaE"/>
</dbReference>
<evidence type="ECO:0000256" key="1">
    <source>
        <dbReference type="SAM" id="SignalP"/>
    </source>
</evidence>
<keyword evidence="3" id="KW-1185">Reference proteome</keyword>
<dbReference type="SUPFAM" id="SSF52833">
    <property type="entry name" value="Thioredoxin-like"/>
    <property type="match status" value="1"/>
</dbReference>
<keyword evidence="1" id="KW-0732">Signal</keyword>
<accession>A0A944CHE8</accession>
<name>A0A944CHE8_9BACI</name>
<proteinExistence type="predicted"/>
<feature type="chain" id="PRO_5038548518" evidence="1">
    <location>
        <begin position="20"/>
        <end position="125"/>
    </location>
</feature>
<reference evidence="2 3" key="1">
    <citation type="journal article" date="2021" name="Microorganisms">
        <title>Bacterial Dimethylsulfoniopropionate Biosynthesis in the East China Sea.</title>
        <authorList>
            <person name="Liu J."/>
            <person name="Zhang Y."/>
            <person name="Liu J."/>
            <person name="Zhong H."/>
            <person name="Williams B.T."/>
            <person name="Zheng Y."/>
            <person name="Curson A.R.J."/>
            <person name="Sun C."/>
            <person name="Sun H."/>
            <person name="Song D."/>
            <person name="Wagner Mackenzie B."/>
            <person name="Bermejo Martinez A."/>
            <person name="Todd J.D."/>
            <person name="Zhang X.H."/>
        </authorList>
    </citation>
    <scope>NUCLEOTIDE SEQUENCE [LARGE SCALE GENOMIC DNA]</scope>
    <source>
        <strain evidence="2 3">ESS08</strain>
    </source>
</reference>
<dbReference type="Pfam" id="PF07449">
    <property type="entry name" value="HyaE"/>
    <property type="match status" value="1"/>
</dbReference>
<comment type="caution">
    <text evidence="2">The sequence shown here is derived from an EMBL/GenBank/DDBJ whole genome shotgun (WGS) entry which is preliminary data.</text>
</comment>
<dbReference type="Proteomes" id="UP000761411">
    <property type="component" value="Unassembled WGS sequence"/>
</dbReference>
<dbReference type="PROSITE" id="PS51257">
    <property type="entry name" value="PROKAR_LIPOPROTEIN"/>
    <property type="match status" value="1"/>
</dbReference>
<gene>
    <name evidence="2" type="ORF">DYI25_02425</name>
</gene>
<evidence type="ECO:0000313" key="2">
    <source>
        <dbReference type="EMBL" id="MBS8263291.1"/>
    </source>
</evidence>
<dbReference type="InterPro" id="IPR036249">
    <property type="entry name" value="Thioredoxin-like_sf"/>
</dbReference>